<accession>A0A7Z0J6T0</accession>
<evidence type="ECO:0000256" key="1">
    <source>
        <dbReference type="SAM" id="Phobius"/>
    </source>
</evidence>
<feature type="transmembrane region" description="Helical" evidence="1">
    <location>
        <begin position="12"/>
        <end position="30"/>
    </location>
</feature>
<feature type="transmembrane region" description="Helical" evidence="1">
    <location>
        <begin position="61"/>
        <end position="84"/>
    </location>
</feature>
<keyword evidence="1" id="KW-0812">Transmembrane</keyword>
<comment type="caution">
    <text evidence="2">The sequence shown here is derived from an EMBL/GenBank/DDBJ whole genome shotgun (WGS) entry which is preliminary data.</text>
</comment>
<dbReference type="EMBL" id="JACCFM010000001">
    <property type="protein sequence ID" value="NYJ20872.1"/>
    <property type="molecule type" value="Genomic_DNA"/>
</dbReference>
<dbReference type="Proteomes" id="UP000537260">
    <property type="component" value="Unassembled WGS sequence"/>
</dbReference>
<gene>
    <name evidence="2" type="ORF">HNR05_002663</name>
</gene>
<reference evidence="2 3" key="1">
    <citation type="submission" date="2020-07" db="EMBL/GenBank/DDBJ databases">
        <title>Sequencing the genomes of 1000 actinobacteria strains.</title>
        <authorList>
            <person name="Klenk H.-P."/>
        </authorList>
    </citation>
    <scope>NUCLEOTIDE SEQUENCE [LARGE SCALE GENOMIC DNA]</scope>
    <source>
        <strain evidence="2 3">LI1</strain>
    </source>
</reference>
<evidence type="ECO:0000313" key="2">
    <source>
        <dbReference type="EMBL" id="NYJ20872.1"/>
    </source>
</evidence>
<keyword evidence="3" id="KW-1185">Reference proteome</keyword>
<protein>
    <submittedName>
        <fullName evidence="2">Uncharacterized protein</fullName>
    </submittedName>
</protein>
<proteinExistence type="predicted"/>
<organism evidence="2 3">
    <name type="scientific">Glaciibacter psychrotolerans</name>
    <dbReference type="NCBI Taxonomy" id="670054"/>
    <lineage>
        <taxon>Bacteria</taxon>
        <taxon>Bacillati</taxon>
        <taxon>Actinomycetota</taxon>
        <taxon>Actinomycetes</taxon>
        <taxon>Micrococcales</taxon>
        <taxon>Microbacteriaceae</taxon>
        <taxon>Glaciibacter</taxon>
    </lineage>
</organism>
<keyword evidence="1" id="KW-1133">Transmembrane helix</keyword>
<sequence length="211" mass="21827">MRTSRAIRTLRGTVAAAFATFVAVLSHIMGGGEMPGVWGVITPLALSIPLCVLLSGRQLTLWRLAGSVALSQFLFHTLFVLGTVPAGGTVPDLGPQALHGHGAHGLAFTLPSGDLSAADSGLADGGMWVAHALAALLTVAFLHRSETVFTSLQNVSRVVVSLLLPALDVPVLSPASRPRSTAALWTQLTLTPLGVFPSTVLRRGPPTAVCS</sequence>
<keyword evidence="1" id="KW-0472">Membrane</keyword>
<evidence type="ECO:0000313" key="3">
    <source>
        <dbReference type="Proteomes" id="UP000537260"/>
    </source>
</evidence>
<feature type="transmembrane region" description="Helical" evidence="1">
    <location>
        <begin position="36"/>
        <end position="54"/>
    </location>
</feature>
<dbReference type="AlphaFoldDB" id="A0A7Z0J6T0"/>
<name>A0A7Z0J6T0_9MICO</name>
<feature type="transmembrane region" description="Helical" evidence="1">
    <location>
        <begin position="125"/>
        <end position="142"/>
    </location>
</feature>
<dbReference type="RefSeq" id="WP_179579560.1">
    <property type="nucleotide sequence ID" value="NZ_JACCFM010000001.1"/>
</dbReference>